<dbReference type="Proteomes" id="UP000481153">
    <property type="component" value="Unassembled WGS sequence"/>
</dbReference>
<dbReference type="EMBL" id="VJMJ01000134">
    <property type="protein sequence ID" value="KAF0732418.1"/>
    <property type="molecule type" value="Genomic_DNA"/>
</dbReference>
<proteinExistence type="predicted"/>
<feature type="coiled-coil region" evidence="1">
    <location>
        <begin position="54"/>
        <end position="90"/>
    </location>
</feature>
<name>A0A6G0WY06_9STRA</name>
<feature type="region of interest" description="Disordered" evidence="2">
    <location>
        <begin position="1"/>
        <end position="49"/>
    </location>
</feature>
<gene>
    <name evidence="3" type="ORF">Ae201684_010527</name>
</gene>
<comment type="caution">
    <text evidence="3">The sequence shown here is derived from an EMBL/GenBank/DDBJ whole genome shotgun (WGS) entry which is preliminary data.</text>
</comment>
<evidence type="ECO:0000256" key="2">
    <source>
        <dbReference type="SAM" id="MobiDB-lite"/>
    </source>
</evidence>
<dbReference type="OrthoDB" id="79842at2759"/>
<dbReference type="VEuPathDB" id="FungiDB:AeMF1_010754"/>
<sequence length="125" mass="14919">MDSKTQLSFILHTNDKRTSPTHREATSHERTSPKQRSDSPLSPERKSTELKLIYNRVRQRNLRHREKIERLHLERQVKDLELQLRLLQAKHRRGKIREMLLERQNSPLRMPEVLPPLTETESSAQ</sequence>
<organism evidence="3 4">
    <name type="scientific">Aphanomyces euteiches</name>
    <dbReference type="NCBI Taxonomy" id="100861"/>
    <lineage>
        <taxon>Eukaryota</taxon>
        <taxon>Sar</taxon>
        <taxon>Stramenopiles</taxon>
        <taxon>Oomycota</taxon>
        <taxon>Saprolegniomycetes</taxon>
        <taxon>Saprolegniales</taxon>
        <taxon>Verrucalvaceae</taxon>
        <taxon>Aphanomyces</taxon>
    </lineage>
</organism>
<keyword evidence="4" id="KW-1185">Reference proteome</keyword>
<keyword evidence="1" id="KW-0175">Coiled coil</keyword>
<evidence type="ECO:0008006" key="5">
    <source>
        <dbReference type="Google" id="ProtNLM"/>
    </source>
</evidence>
<evidence type="ECO:0000313" key="3">
    <source>
        <dbReference type="EMBL" id="KAF0732418.1"/>
    </source>
</evidence>
<reference evidence="3 4" key="1">
    <citation type="submission" date="2019-07" db="EMBL/GenBank/DDBJ databases">
        <title>Genomics analysis of Aphanomyces spp. identifies a new class of oomycete effector associated with host adaptation.</title>
        <authorList>
            <person name="Gaulin E."/>
        </authorList>
    </citation>
    <scope>NUCLEOTIDE SEQUENCE [LARGE SCALE GENOMIC DNA]</scope>
    <source>
        <strain evidence="3 4">ATCC 201684</strain>
    </source>
</reference>
<feature type="region of interest" description="Disordered" evidence="2">
    <location>
        <begin position="100"/>
        <end position="125"/>
    </location>
</feature>
<evidence type="ECO:0000256" key="1">
    <source>
        <dbReference type="SAM" id="Coils"/>
    </source>
</evidence>
<accession>A0A6G0WY06</accession>
<dbReference type="AlphaFoldDB" id="A0A6G0WY06"/>
<protein>
    <recommendedName>
        <fullName evidence="5">BZIP domain-containing protein</fullName>
    </recommendedName>
</protein>
<evidence type="ECO:0000313" key="4">
    <source>
        <dbReference type="Proteomes" id="UP000481153"/>
    </source>
</evidence>
<feature type="compositionally biased region" description="Basic and acidic residues" evidence="2">
    <location>
        <begin position="13"/>
        <end position="49"/>
    </location>
</feature>